<evidence type="ECO:0000256" key="4">
    <source>
        <dbReference type="ARBA" id="ARBA00016961"/>
    </source>
</evidence>
<name>A0A1M6P2L0_9BACL</name>
<evidence type="ECO:0000256" key="11">
    <source>
        <dbReference type="ARBA" id="ARBA00023284"/>
    </source>
</evidence>
<dbReference type="STRING" id="1830138.SAMN05443507_10768"/>
<dbReference type="SUPFAM" id="SSF55424">
    <property type="entry name" value="FAD/NAD-linked reductases, dimerisation (C-terminal) domain"/>
    <property type="match status" value="1"/>
</dbReference>
<keyword evidence="9 14" id="KW-0520">NAD</keyword>
<evidence type="ECO:0000256" key="1">
    <source>
        <dbReference type="ARBA" id="ARBA00004496"/>
    </source>
</evidence>
<comment type="miscellaneous">
    <text evidence="16">The active site is a redox-active disulfide bond.</text>
</comment>
<dbReference type="GO" id="GO:0004148">
    <property type="term" value="F:dihydrolipoyl dehydrogenase (NADH) activity"/>
    <property type="evidence" value="ECO:0007669"/>
    <property type="project" value="UniProtKB-EC"/>
</dbReference>
<dbReference type="PANTHER" id="PTHR22912:SF160">
    <property type="entry name" value="DIHYDROLIPOYL DEHYDROGENASE"/>
    <property type="match status" value="1"/>
</dbReference>
<dbReference type="PROSITE" id="PS00076">
    <property type="entry name" value="PYRIDINE_REDOX_1"/>
    <property type="match status" value="1"/>
</dbReference>
<feature type="binding site" evidence="14">
    <location>
        <begin position="182"/>
        <end position="189"/>
    </location>
    <ligand>
        <name>NAD(+)</name>
        <dbReference type="ChEBI" id="CHEBI:57540"/>
    </ligand>
</feature>
<dbReference type="InterPro" id="IPR036188">
    <property type="entry name" value="FAD/NAD-bd_sf"/>
</dbReference>
<evidence type="ECO:0000256" key="12">
    <source>
        <dbReference type="ARBA" id="ARBA00049187"/>
    </source>
</evidence>
<dbReference type="EMBL" id="FRAF01000007">
    <property type="protein sequence ID" value="SHK02166.1"/>
    <property type="molecule type" value="Genomic_DNA"/>
</dbReference>
<dbReference type="PRINTS" id="PR00368">
    <property type="entry name" value="FADPNR"/>
</dbReference>
<dbReference type="PRINTS" id="PR00411">
    <property type="entry name" value="PNDRDTASEI"/>
</dbReference>
<dbReference type="InterPro" id="IPR006258">
    <property type="entry name" value="Lipoamide_DH"/>
</dbReference>
<evidence type="ECO:0000313" key="19">
    <source>
        <dbReference type="EMBL" id="SHK02166.1"/>
    </source>
</evidence>
<comment type="cofactor">
    <cofactor evidence="14 16">
        <name>FAD</name>
        <dbReference type="ChEBI" id="CHEBI:57692"/>
    </cofactor>
    <text evidence="14 16">Binds 1 FAD per subunit.</text>
</comment>
<dbReference type="FunFam" id="3.30.390.30:FF:000001">
    <property type="entry name" value="Dihydrolipoyl dehydrogenase"/>
    <property type="match status" value="1"/>
</dbReference>
<evidence type="ECO:0000256" key="9">
    <source>
        <dbReference type="ARBA" id="ARBA00023027"/>
    </source>
</evidence>
<dbReference type="InterPro" id="IPR012999">
    <property type="entry name" value="Pyr_OxRdtase_I_AS"/>
</dbReference>
<evidence type="ECO:0000256" key="5">
    <source>
        <dbReference type="ARBA" id="ARBA00022490"/>
    </source>
</evidence>
<feature type="domain" description="Pyridine nucleotide-disulphide oxidoreductase dimerisation" evidence="17">
    <location>
        <begin position="348"/>
        <end position="457"/>
    </location>
</feature>
<evidence type="ECO:0000259" key="17">
    <source>
        <dbReference type="Pfam" id="PF02852"/>
    </source>
</evidence>
<dbReference type="InterPro" id="IPR016156">
    <property type="entry name" value="FAD/NAD-linked_Rdtase_dimer_sf"/>
</dbReference>
<feature type="binding site" evidence="14">
    <location>
        <position position="56"/>
    </location>
    <ligand>
        <name>FAD</name>
        <dbReference type="ChEBI" id="CHEBI:57692"/>
    </ligand>
</feature>
<dbReference type="Gene3D" id="3.50.50.60">
    <property type="entry name" value="FAD/NAD(P)-binding domain"/>
    <property type="match status" value="2"/>
</dbReference>
<feature type="binding site" evidence="14">
    <location>
        <position position="205"/>
    </location>
    <ligand>
        <name>NAD(+)</name>
        <dbReference type="ChEBI" id="CHEBI:57540"/>
    </ligand>
</feature>
<keyword evidence="10" id="KW-1015">Disulfide bond</keyword>
<evidence type="ECO:0000256" key="3">
    <source>
        <dbReference type="ARBA" id="ARBA00012608"/>
    </source>
</evidence>
<protein>
    <recommendedName>
        <fullName evidence="4 16">Dihydrolipoyl dehydrogenase</fullName>
        <ecNumber evidence="3 16">1.8.1.4</ecNumber>
    </recommendedName>
</protein>
<feature type="binding site" evidence="14">
    <location>
        <position position="314"/>
    </location>
    <ligand>
        <name>FAD</name>
        <dbReference type="ChEBI" id="CHEBI:57692"/>
    </ligand>
</feature>
<keyword evidence="20" id="KW-1185">Reference proteome</keyword>
<evidence type="ECO:0000259" key="18">
    <source>
        <dbReference type="Pfam" id="PF07992"/>
    </source>
</evidence>
<keyword evidence="5" id="KW-0963">Cytoplasm</keyword>
<dbReference type="PIRSF" id="PIRSF000350">
    <property type="entry name" value="Mercury_reductase_MerA"/>
    <property type="match status" value="1"/>
</dbReference>
<dbReference type="GO" id="GO:0050660">
    <property type="term" value="F:flavin adenine dinucleotide binding"/>
    <property type="evidence" value="ECO:0007669"/>
    <property type="project" value="InterPro"/>
</dbReference>
<dbReference type="GO" id="GO:0005737">
    <property type="term" value="C:cytoplasm"/>
    <property type="evidence" value="ECO:0007669"/>
    <property type="project" value="UniProtKB-SubCell"/>
</dbReference>
<proteinExistence type="inferred from homology"/>
<feature type="binding site" evidence="14">
    <location>
        <begin position="146"/>
        <end position="148"/>
    </location>
    <ligand>
        <name>FAD</name>
        <dbReference type="ChEBI" id="CHEBI:57692"/>
    </ligand>
</feature>
<reference evidence="20" key="1">
    <citation type="submission" date="2016-11" db="EMBL/GenBank/DDBJ databases">
        <authorList>
            <person name="Varghese N."/>
            <person name="Submissions S."/>
        </authorList>
    </citation>
    <scope>NUCLEOTIDE SEQUENCE [LARGE SCALE GENOMIC DNA]</scope>
    <source>
        <strain evidence="20">USBA-503</strain>
    </source>
</reference>
<comment type="subcellular location">
    <subcellularLocation>
        <location evidence="1">Cytoplasm</location>
    </subcellularLocation>
</comment>
<evidence type="ECO:0000256" key="15">
    <source>
        <dbReference type="PIRSR" id="PIRSR000350-4"/>
    </source>
</evidence>
<feature type="active site" description="Proton acceptor" evidence="13">
    <location>
        <position position="446"/>
    </location>
</feature>
<comment type="catalytic activity">
    <reaction evidence="12 16">
        <text>N(6)-[(R)-dihydrolipoyl]-L-lysyl-[protein] + NAD(+) = N(6)-[(R)-lipoyl]-L-lysyl-[protein] + NADH + H(+)</text>
        <dbReference type="Rhea" id="RHEA:15045"/>
        <dbReference type="Rhea" id="RHEA-COMP:10474"/>
        <dbReference type="Rhea" id="RHEA-COMP:10475"/>
        <dbReference type="ChEBI" id="CHEBI:15378"/>
        <dbReference type="ChEBI" id="CHEBI:57540"/>
        <dbReference type="ChEBI" id="CHEBI:57945"/>
        <dbReference type="ChEBI" id="CHEBI:83099"/>
        <dbReference type="ChEBI" id="CHEBI:83100"/>
        <dbReference type="EC" id="1.8.1.4"/>
    </reaction>
</comment>
<dbReference type="FunFam" id="3.50.50.60:FF:000037">
    <property type="entry name" value="Dihydrolipoyl dehydrogenase"/>
    <property type="match status" value="1"/>
</dbReference>
<dbReference type="EC" id="1.8.1.4" evidence="3 16"/>
<dbReference type="InterPro" id="IPR023753">
    <property type="entry name" value="FAD/NAD-binding_dom"/>
</dbReference>
<dbReference type="SUPFAM" id="SSF51905">
    <property type="entry name" value="FAD/NAD(P)-binding domain"/>
    <property type="match status" value="1"/>
</dbReference>
<evidence type="ECO:0000256" key="16">
    <source>
        <dbReference type="RuleBase" id="RU003692"/>
    </source>
</evidence>
<evidence type="ECO:0000256" key="14">
    <source>
        <dbReference type="PIRSR" id="PIRSR000350-3"/>
    </source>
</evidence>
<dbReference type="GO" id="GO:0006103">
    <property type="term" value="P:2-oxoglutarate metabolic process"/>
    <property type="evidence" value="ECO:0007669"/>
    <property type="project" value="TreeGrafter"/>
</dbReference>
<dbReference type="RefSeq" id="WP_072873533.1">
    <property type="nucleotide sequence ID" value="NZ_FRAF01000007.1"/>
</dbReference>
<gene>
    <name evidence="19" type="ORF">SAMN05443507_10768</name>
</gene>
<evidence type="ECO:0000256" key="10">
    <source>
        <dbReference type="ARBA" id="ARBA00023157"/>
    </source>
</evidence>
<comment type="similarity">
    <text evidence="2 16">Belongs to the class-I pyridine nucleotide-disulfide oxidoreductase family.</text>
</comment>
<dbReference type="Proteomes" id="UP000184016">
    <property type="component" value="Unassembled WGS sequence"/>
</dbReference>
<accession>A0A1M6P2L0</accession>
<evidence type="ECO:0000256" key="8">
    <source>
        <dbReference type="ARBA" id="ARBA00023002"/>
    </source>
</evidence>
<dbReference type="NCBIfam" id="TIGR01350">
    <property type="entry name" value="lipoamide_DH"/>
    <property type="match status" value="1"/>
</dbReference>
<dbReference type="AlphaFoldDB" id="A0A1M6P2L0"/>
<evidence type="ECO:0000256" key="13">
    <source>
        <dbReference type="PIRSR" id="PIRSR000350-2"/>
    </source>
</evidence>
<dbReference type="Pfam" id="PF07992">
    <property type="entry name" value="Pyr_redox_2"/>
    <property type="match status" value="1"/>
</dbReference>
<keyword evidence="8 16" id="KW-0560">Oxidoreductase</keyword>
<dbReference type="InterPro" id="IPR050151">
    <property type="entry name" value="Class-I_Pyr_Nuc-Dis_Oxidored"/>
</dbReference>
<evidence type="ECO:0000313" key="20">
    <source>
        <dbReference type="Proteomes" id="UP000184016"/>
    </source>
</evidence>
<dbReference type="OrthoDB" id="9800167at2"/>
<dbReference type="Gene3D" id="3.30.390.30">
    <property type="match status" value="1"/>
</dbReference>
<evidence type="ECO:0000256" key="7">
    <source>
        <dbReference type="ARBA" id="ARBA00022827"/>
    </source>
</evidence>
<dbReference type="InterPro" id="IPR001100">
    <property type="entry name" value="Pyr_nuc-diS_OxRdtase"/>
</dbReference>
<dbReference type="InterPro" id="IPR004099">
    <property type="entry name" value="Pyr_nucl-diS_OxRdtase_dimer"/>
</dbReference>
<evidence type="ECO:0000256" key="6">
    <source>
        <dbReference type="ARBA" id="ARBA00022630"/>
    </source>
</evidence>
<dbReference type="Pfam" id="PF02852">
    <property type="entry name" value="Pyr_redox_dim"/>
    <property type="match status" value="1"/>
</dbReference>
<keyword evidence="11 16" id="KW-0676">Redox-active center</keyword>
<keyword evidence="7 14" id="KW-0274">FAD</keyword>
<sequence>MVVGEFSEEVDVLVIGGGPGGYVAAIRAAQLGKSVTLVDKAELGGVCLNRGCIPSKALISAAHQYEAAKESPFPGIQSSVELDFSKVQAWKKTVVEKMTGGVSTLMKGNKIKVISGEAFFTKENEVRIMMEHESERFTFQHCILATGSRPIELKSLPYSKRVISSTEALNLEEVPKRLVIVGGGYIGTELGQTFAKFGSQVTIVEGLDSILAAFDKQMVRLVERNLKKYNVEIHTKAMAQSVEETDKEVTLTFKDKDGNEQKVTADYVLVTVGRRPNTDDIGLDVAGIQVDEKGLVKVDTQGRTTNSKVFAIGDIVPGAALAHKASYEGKVAAEAIAGHPSIVDYRCIPAVVFSDPEMASVGLSEEEAKKQYGEIAVGRFPFAANGRAVSLNADAGFVKVVADKKSGVVVGAHIVGTEASNMIAEFGLAIEMSATLEDLALTIHAHPTLGEMVMEAAEVGLGQAVHVVTK</sequence>
<feature type="disulfide bond" description="Redox-active" evidence="15">
    <location>
        <begin position="47"/>
        <end position="52"/>
    </location>
</feature>
<organism evidence="19 20">
    <name type="scientific">Alicyclobacillus tolerans</name>
    <dbReference type="NCBI Taxonomy" id="90970"/>
    <lineage>
        <taxon>Bacteria</taxon>
        <taxon>Bacillati</taxon>
        <taxon>Bacillota</taxon>
        <taxon>Bacilli</taxon>
        <taxon>Bacillales</taxon>
        <taxon>Alicyclobacillaceae</taxon>
        <taxon>Alicyclobacillus</taxon>
    </lineage>
</organism>
<keyword evidence="6 16" id="KW-0285">Flavoprotein</keyword>
<keyword evidence="14" id="KW-0547">Nucleotide-binding</keyword>
<dbReference type="PANTHER" id="PTHR22912">
    <property type="entry name" value="DISULFIDE OXIDOREDUCTASE"/>
    <property type="match status" value="1"/>
</dbReference>
<evidence type="ECO:0000256" key="2">
    <source>
        <dbReference type="ARBA" id="ARBA00007532"/>
    </source>
</evidence>
<feature type="binding site" evidence="14">
    <location>
        <position position="273"/>
    </location>
    <ligand>
        <name>NAD(+)</name>
        <dbReference type="ChEBI" id="CHEBI:57540"/>
    </ligand>
</feature>
<feature type="domain" description="FAD/NAD(P)-binding" evidence="18">
    <location>
        <begin position="11"/>
        <end position="329"/>
    </location>
</feature>